<feature type="signal peptide" evidence="1">
    <location>
        <begin position="1"/>
        <end position="21"/>
    </location>
</feature>
<evidence type="ECO:0000256" key="1">
    <source>
        <dbReference type="SAM" id="SignalP"/>
    </source>
</evidence>
<gene>
    <name evidence="3" type="ORF">SAMN05443633_103461</name>
</gene>
<dbReference type="STRING" id="1416778.SAMN05443633_103461"/>
<dbReference type="InterPro" id="IPR045497">
    <property type="entry name" value="DUF6438"/>
</dbReference>
<proteinExistence type="predicted"/>
<dbReference type="EMBL" id="FQUT01000003">
    <property type="protein sequence ID" value="SHF28575.1"/>
    <property type="molecule type" value="Genomic_DNA"/>
</dbReference>
<dbReference type="Proteomes" id="UP000184518">
    <property type="component" value="Unassembled WGS sequence"/>
</dbReference>
<evidence type="ECO:0000313" key="3">
    <source>
        <dbReference type="EMBL" id="SHF28575.1"/>
    </source>
</evidence>
<dbReference type="PROSITE" id="PS51257">
    <property type="entry name" value="PROKAR_LIPOPROTEIN"/>
    <property type="match status" value="1"/>
</dbReference>
<evidence type="ECO:0000259" key="2">
    <source>
        <dbReference type="Pfam" id="PF20033"/>
    </source>
</evidence>
<dbReference type="OrthoDB" id="7172369at2"/>
<organism evidence="3 4">
    <name type="scientific">Chryseobacterium arachidis</name>
    <dbReference type="NCBI Taxonomy" id="1416778"/>
    <lineage>
        <taxon>Bacteria</taxon>
        <taxon>Pseudomonadati</taxon>
        <taxon>Bacteroidota</taxon>
        <taxon>Flavobacteriia</taxon>
        <taxon>Flavobacteriales</taxon>
        <taxon>Weeksellaceae</taxon>
        <taxon>Chryseobacterium group</taxon>
        <taxon>Chryseobacterium</taxon>
    </lineage>
</organism>
<name>A0A1M5AEJ7_9FLAO</name>
<feature type="domain" description="DUF6438" evidence="2">
    <location>
        <begin position="146"/>
        <end position="259"/>
    </location>
</feature>
<feature type="chain" id="PRO_5013177664" description="DUF6438 domain-containing protein" evidence="1">
    <location>
        <begin position="22"/>
        <end position="380"/>
    </location>
</feature>
<reference evidence="4" key="1">
    <citation type="submission" date="2016-11" db="EMBL/GenBank/DDBJ databases">
        <authorList>
            <person name="Varghese N."/>
            <person name="Submissions S."/>
        </authorList>
    </citation>
    <scope>NUCLEOTIDE SEQUENCE [LARGE SCALE GENOMIC DNA]</scope>
    <source>
        <strain evidence="4">DSM 27619</strain>
    </source>
</reference>
<dbReference type="AlphaFoldDB" id="A0A1M5AEJ7"/>
<sequence>MKKLNLLLLLILFTVSCNSSKKQNIVGEWILEEKKDQETDEPPMPFARDPQIFIFNQDGTYINKNGYFKRIENAKWDENKTLYLGEKTQYKIKDDSLLIFNLIENKFESNKILQITKSKIVLELKDKSLITLISTKSKQYKNTPIDKIVVSKSACYGSCPINSTIIDVNGDFLFYGERYNLKNGFFKSEVSSNITQGIFNEIKNIDIKSLKPEYSVSATDLPSSTITFISKGKIIKTIYDYGGESPFELKRLIRNISYLYQTIPLQPISVKDPSLIYNFTSKTKRVSLEKESERFYLFNELLKAKIINKNLEKLAFSGKYLIDLPEDYEYDKMHLYERHIYTNGQIFNIQLRDKTIKTLDLGYNFFDKNNLIRSINDTLR</sequence>
<dbReference type="Pfam" id="PF20033">
    <property type="entry name" value="DUF6438"/>
    <property type="match status" value="1"/>
</dbReference>
<protein>
    <recommendedName>
        <fullName evidence="2">DUF6438 domain-containing protein</fullName>
    </recommendedName>
</protein>
<accession>A0A1M5AEJ7</accession>
<dbReference type="RefSeq" id="WP_072955710.1">
    <property type="nucleotide sequence ID" value="NZ_FQUT01000003.1"/>
</dbReference>
<keyword evidence="4" id="KW-1185">Reference proteome</keyword>
<evidence type="ECO:0000313" key="4">
    <source>
        <dbReference type="Proteomes" id="UP000184518"/>
    </source>
</evidence>
<keyword evidence="1" id="KW-0732">Signal</keyword>